<protein>
    <submittedName>
        <fullName evidence="4">Necrosis inducing protein</fullName>
    </submittedName>
</protein>
<evidence type="ECO:0000256" key="3">
    <source>
        <dbReference type="SAM" id="SignalP"/>
    </source>
</evidence>
<keyword evidence="2" id="KW-0843">Virulence</keyword>
<evidence type="ECO:0000313" key="4">
    <source>
        <dbReference type="EMBL" id="KAE8154641.1"/>
    </source>
</evidence>
<comment type="similarity">
    <text evidence="1">Belongs to the Necrosis inducing protein (NPP1) family.</text>
</comment>
<dbReference type="Proteomes" id="UP000325780">
    <property type="component" value="Unassembled WGS sequence"/>
</dbReference>
<organism evidence="4 5">
    <name type="scientific">Aspergillus avenaceus</name>
    <dbReference type="NCBI Taxonomy" id="36643"/>
    <lineage>
        <taxon>Eukaryota</taxon>
        <taxon>Fungi</taxon>
        <taxon>Dikarya</taxon>
        <taxon>Ascomycota</taxon>
        <taxon>Pezizomycotina</taxon>
        <taxon>Eurotiomycetes</taxon>
        <taxon>Eurotiomycetidae</taxon>
        <taxon>Eurotiales</taxon>
        <taxon>Aspergillaceae</taxon>
        <taxon>Aspergillus</taxon>
        <taxon>Aspergillus subgen. Circumdati</taxon>
    </lineage>
</organism>
<keyword evidence="3" id="KW-0732">Signal</keyword>
<reference evidence="4 5" key="1">
    <citation type="submission" date="2019-04" db="EMBL/GenBank/DDBJ databases">
        <title>Friends and foes A comparative genomics study of 23 Aspergillus species from section Flavi.</title>
        <authorList>
            <consortium name="DOE Joint Genome Institute"/>
            <person name="Kjaerbolling I."/>
            <person name="Vesth T."/>
            <person name="Frisvad J.C."/>
            <person name="Nybo J.L."/>
            <person name="Theobald S."/>
            <person name="Kildgaard S."/>
            <person name="Isbrandt T."/>
            <person name="Kuo A."/>
            <person name="Sato A."/>
            <person name="Lyhne E.K."/>
            <person name="Kogle M.E."/>
            <person name="Wiebenga A."/>
            <person name="Kun R.S."/>
            <person name="Lubbers R.J."/>
            <person name="Makela M.R."/>
            <person name="Barry K."/>
            <person name="Chovatia M."/>
            <person name="Clum A."/>
            <person name="Daum C."/>
            <person name="Haridas S."/>
            <person name="He G."/>
            <person name="LaButti K."/>
            <person name="Lipzen A."/>
            <person name="Mondo S."/>
            <person name="Riley R."/>
            <person name="Salamov A."/>
            <person name="Simmons B.A."/>
            <person name="Magnuson J.K."/>
            <person name="Henrissat B."/>
            <person name="Mortensen U.H."/>
            <person name="Larsen T.O."/>
            <person name="Devries R.P."/>
            <person name="Grigoriev I.V."/>
            <person name="Machida M."/>
            <person name="Baker S.E."/>
            <person name="Andersen M.R."/>
        </authorList>
    </citation>
    <scope>NUCLEOTIDE SEQUENCE [LARGE SCALE GENOMIC DNA]</scope>
    <source>
        <strain evidence="4 5">IBT 18842</strain>
    </source>
</reference>
<keyword evidence="5" id="KW-1185">Reference proteome</keyword>
<feature type="signal peptide" evidence="3">
    <location>
        <begin position="1"/>
        <end position="19"/>
    </location>
</feature>
<evidence type="ECO:0000256" key="2">
    <source>
        <dbReference type="ARBA" id="ARBA00023026"/>
    </source>
</evidence>
<dbReference type="InterPro" id="IPR008701">
    <property type="entry name" value="NPP1"/>
</dbReference>
<accession>A0A5N6U938</accession>
<evidence type="ECO:0000256" key="1">
    <source>
        <dbReference type="ARBA" id="ARBA00009520"/>
    </source>
</evidence>
<dbReference type="AlphaFoldDB" id="A0A5N6U938"/>
<dbReference type="EMBL" id="ML742028">
    <property type="protein sequence ID" value="KAE8154641.1"/>
    <property type="molecule type" value="Genomic_DNA"/>
</dbReference>
<dbReference type="OrthoDB" id="89086at2759"/>
<evidence type="ECO:0000313" key="5">
    <source>
        <dbReference type="Proteomes" id="UP000325780"/>
    </source>
</evidence>
<proteinExistence type="inferred from homology"/>
<gene>
    <name evidence="4" type="ORF">BDV25DRAFT_171820</name>
</gene>
<dbReference type="PIRSF" id="PIRSF029958">
    <property type="entry name" value="Necrosis-inducing_protein"/>
    <property type="match status" value="1"/>
</dbReference>
<sequence length="237" mass="25730">MHAVSKFLCLAAAAQLVQGGLIRRQFIDHDKVVGFPETVPTGSVGDVYKAYQPLLKVENGCVPFPAVDEKGNLNAGLDITGSTNGACSSSPGQVYVRGGQSGDHYALMYSWYFPKDEASPKMGHRHDWEGVIVWIADPASTSADNILAVCPSGHGKWNCSTDGYSLQDTRPLIRYFSIWPVNHQCGLTDKVGGSQPLVAVESLPEVARQALETADFVKANVPFKEDNWTDNLQKATF</sequence>
<dbReference type="Pfam" id="PF05630">
    <property type="entry name" value="NPP1"/>
    <property type="match status" value="1"/>
</dbReference>
<feature type="chain" id="PRO_5024801701" evidence="3">
    <location>
        <begin position="20"/>
        <end position="237"/>
    </location>
</feature>
<name>A0A5N6U938_ASPAV</name>
<dbReference type="PANTHER" id="PTHR33657">
    <property type="entry name" value="DOMAIN PROTEIN, PUTATIVE (AFU_ORTHOLOGUE AFUA_5G00600)-RELATED"/>
    <property type="match status" value="1"/>
</dbReference>
<dbReference type="PANTHER" id="PTHR33657:SF8">
    <property type="entry name" value="DOMAIN PROTEIN, PUTATIVE (AFU_ORTHOLOGUE AFUA_5G00600)-RELATED"/>
    <property type="match status" value="1"/>
</dbReference>